<dbReference type="AlphaFoldDB" id="A0A8C9T6F7"/>
<evidence type="ECO:0000313" key="3">
    <source>
        <dbReference type="Proteomes" id="UP000694397"/>
    </source>
</evidence>
<dbReference type="InterPro" id="IPR038269">
    <property type="entry name" value="SCAN_sf"/>
</dbReference>
<reference evidence="2" key="2">
    <citation type="submission" date="2025-08" db="UniProtKB">
        <authorList>
            <consortium name="Ensembl"/>
        </authorList>
    </citation>
    <scope>IDENTIFICATION</scope>
</reference>
<dbReference type="InterPro" id="IPR003309">
    <property type="entry name" value="SCAN_dom"/>
</dbReference>
<dbReference type="Proteomes" id="UP000694397">
    <property type="component" value="Chromosome 4"/>
</dbReference>
<dbReference type="SUPFAM" id="SSF47353">
    <property type="entry name" value="Retrovirus capsid dimerization domain-like"/>
    <property type="match status" value="1"/>
</dbReference>
<organism evidence="2 3">
    <name type="scientific">Scleropages formosus</name>
    <name type="common">Asian bonytongue</name>
    <name type="synonym">Osteoglossum formosum</name>
    <dbReference type="NCBI Taxonomy" id="113540"/>
    <lineage>
        <taxon>Eukaryota</taxon>
        <taxon>Metazoa</taxon>
        <taxon>Chordata</taxon>
        <taxon>Craniata</taxon>
        <taxon>Vertebrata</taxon>
        <taxon>Euteleostomi</taxon>
        <taxon>Actinopterygii</taxon>
        <taxon>Neopterygii</taxon>
        <taxon>Teleostei</taxon>
        <taxon>Osteoglossocephala</taxon>
        <taxon>Osteoglossomorpha</taxon>
        <taxon>Osteoglossiformes</taxon>
        <taxon>Osteoglossidae</taxon>
        <taxon>Scleropages</taxon>
    </lineage>
</organism>
<reference evidence="2" key="3">
    <citation type="submission" date="2025-09" db="UniProtKB">
        <authorList>
            <consortium name="Ensembl"/>
        </authorList>
    </citation>
    <scope>IDENTIFICATION</scope>
</reference>
<dbReference type="Gene3D" id="1.10.4020.10">
    <property type="entry name" value="DNA breaking-rejoining enzymes"/>
    <property type="match status" value="1"/>
</dbReference>
<name>A0A8C9T6F7_SCLFO</name>
<proteinExistence type="predicted"/>
<keyword evidence="3" id="KW-1185">Reference proteome</keyword>
<evidence type="ECO:0000259" key="1">
    <source>
        <dbReference type="PROSITE" id="PS50804"/>
    </source>
</evidence>
<sequence length="151" mass="17619">MNCIFRFQVYILNRKTACSPMYLWVKGHAQRSQAIQNKTSHKIQTQTTRSLPHFYLNPETYRQQFRSMETKDILEVVVLQQYLRTLYPEGKIWVQEHRPAMAAEAAELVENYVAAQKSSKTHRYAGQLDCPTYLVPFCPGSPFPPSFFSPR</sequence>
<evidence type="ECO:0000313" key="2">
    <source>
        <dbReference type="Ensembl" id="ENSSFOP00015042705.1"/>
    </source>
</evidence>
<dbReference type="Pfam" id="PF02023">
    <property type="entry name" value="SCAN"/>
    <property type="match status" value="1"/>
</dbReference>
<feature type="domain" description="SCAN box" evidence="1">
    <location>
        <begin position="71"/>
        <end position="111"/>
    </location>
</feature>
<protein>
    <recommendedName>
        <fullName evidence="1">SCAN box domain-containing protein</fullName>
    </recommendedName>
</protein>
<accession>A0A8C9T6F7</accession>
<dbReference type="SMART" id="SM00431">
    <property type="entry name" value="SCAN"/>
    <property type="match status" value="1"/>
</dbReference>
<dbReference type="PROSITE" id="PS50804">
    <property type="entry name" value="SCAN_BOX"/>
    <property type="match status" value="1"/>
</dbReference>
<reference evidence="2 3" key="1">
    <citation type="submission" date="2019-04" db="EMBL/GenBank/DDBJ databases">
        <authorList>
            <consortium name="Wellcome Sanger Institute Data Sharing"/>
        </authorList>
    </citation>
    <scope>NUCLEOTIDE SEQUENCE [LARGE SCALE GENOMIC DNA]</scope>
</reference>
<dbReference type="Ensembl" id="ENSSFOT00015057948.1">
    <property type="protein sequence ID" value="ENSSFOP00015042705.1"/>
    <property type="gene ID" value="ENSSFOG00015032007.1"/>
</dbReference>